<evidence type="ECO:0000313" key="2">
    <source>
        <dbReference type="Proteomes" id="UP001060215"/>
    </source>
</evidence>
<keyword evidence="2" id="KW-1185">Reference proteome</keyword>
<accession>A0ACC0F9T7</accession>
<sequence>MYTAAAGEEETTSKQVKQRYRIPEISPRVPMLPPPWLDQVFFDARTKQFASNGQVYRIIDIPSAAAVGTVCICSKENCSPPLSTLSDECEVVAHTFTYKLQTNWQPGIQKGAADWDENWDKFEDEGMSNNFHIGLSEHLAESEAKMCKLLSCCNSNELLPLPSFTFVKELTFDVENVVAPP</sequence>
<dbReference type="Proteomes" id="UP001060215">
    <property type="component" value="Chromosome 15"/>
</dbReference>
<organism evidence="1 2">
    <name type="scientific">Camellia lanceoleosa</name>
    <dbReference type="NCBI Taxonomy" id="1840588"/>
    <lineage>
        <taxon>Eukaryota</taxon>
        <taxon>Viridiplantae</taxon>
        <taxon>Streptophyta</taxon>
        <taxon>Embryophyta</taxon>
        <taxon>Tracheophyta</taxon>
        <taxon>Spermatophyta</taxon>
        <taxon>Magnoliopsida</taxon>
        <taxon>eudicotyledons</taxon>
        <taxon>Gunneridae</taxon>
        <taxon>Pentapetalae</taxon>
        <taxon>asterids</taxon>
        <taxon>Ericales</taxon>
        <taxon>Theaceae</taxon>
        <taxon>Camellia</taxon>
    </lineage>
</organism>
<evidence type="ECO:0000313" key="1">
    <source>
        <dbReference type="EMBL" id="KAI7984827.1"/>
    </source>
</evidence>
<gene>
    <name evidence="1" type="ORF">LOK49_LG14G00046</name>
</gene>
<name>A0ACC0F9T7_9ERIC</name>
<comment type="caution">
    <text evidence="1">The sequence shown here is derived from an EMBL/GenBank/DDBJ whole genome shotgun (WGS) entry which is preliminary data.</text>
</comment>
<proteinExistence type="predicted"/>
<dbReference type="EMBL" id="CM045772">
    <property type="protein sequence ID" value="KAI7984827.1"/>
    <property type="molecule type" value="Genomic_DNA"/>
</dbReference>
<reference evidence="1 2" key="1">
    <citation type="journal article" date="2022" name="Plant J.">
        <title>Chromosome-level genome of Camellia lanceoleosa provides a valuable resource for understanding genome evolution and self-incompatibility.</title>
        <authorList>
            <person name="Gong W."/>
            <person name="Xiao S."/>
            <person name="Wang L."/>
            <person name="Liao Z."/>
            <person name="Chang Y."/>
            <person name="Mo W."/>
            <person name="Hu G."/>
            <person name="Li W."/>
            <person name="Zhao G."/>
            <person name="Zhu H."/>
            <person name="Hu X."/>
            <person name="Ji K."/>
            <person name="Xiang X."/>
            <person name="Song Q."/>
            <person name="Yuan D."/>
            <person name="Jin S."/>
            <person name="Zhang L."/>
        </authorList>
    </citation>
    <scope>NUCLEOTIDE SEQUENCE [LARGE SCALE GENOMIC DNA]</scope>
    <source>
        <strain evidence="1">SQ_2022a</strain>
    </source>
</reference>
<protein>
    <submittedName>
        <fullName evidence="1">Uncharacterized protein</fullName>
    </submittedName>
</protein>